<keyword evidence="2" id="KW-0472">Membrane</keyword>
<name>A0AAN9BL54_9CAEN</name>
<dbReference type="Proteomes" id="UP001374579">
    <property type="component" value="Unassembled WGS sequence"/>
</dbReference>
<accession>A0AAN9BL54</accession>
<feature type="transmembrane region" description="Helical" evidence="2">
    <location>
        <begin position="281"/>
        <end position="303"/>
    </location>
</feature>
<sequence length="445" mass="48833">MQNFRCDFVSGLVGIPSSIQWSNDVISCPNKGLVVIETAFYEDPLAEVCDSKCRMGPEASAHSCYFRRGTCVQKASENDVSAVYDTCDSVATPTMCLLTKSGLRKSLLVGFSCIERTILRDPFNNTFGWKDQEFAFAFNQTSPPPTPSVTECDVSSEIGRPSFKITTLKPPPFHSQNHSVGNDITIVVDDVRKSVEVSLFPQWLMLNASHFSVQFTMGDSVLGYEHPFWIMLEDDQNPFEVKCRHTNLPTSSSTTAIPIPDVTARDEPSNHLIGQFTLRDLVVAVVVAVIAVAAIALLVCLLLRRRKRQEEPDIYSTLSPLVHFDNTGSDGVATVLGSQQNGRESRGPCPAPPTSCHPEYQPSDRLPPGTGLSNESYGHRFDMGGNSDHRRPCSTDDSYLAPICSQGGNPEQHVGGCAGGFADEKRKVYENTEYDEIPAVPSKKE</sequence>
<organism evidence="3 4">
    <name type="scientific">Littorina saxatilis</name>
    <dbReference type="NCBI Taxonomy" id="31220"/>
    <lineage>
        <taxon>Eukaryota</taxon>
        <taxon>Metazoa</taxon>
        <taxon>Spiralia</taxon>
        <taxon>Lophotrochozoa</taxon>
        <taxon>Mollusca</taxon>
        <taxon>Gastropoda</taxon>
        <taxon>Caenogastropoda</taxon>
        <taxon>Littorinimorpha</taxon>
        <taxon>Littorinoidea</taxon>
        <taxon>Littorinidae</taxon>
        <taxon>Littorina</taxon>
    </lineage>
</organism>
<evidence type="ECO:0000313" key="3">
    <source>
        <dbReference type="EMBL" id="KAK7105280.1"/>
    </source>
</evidence>
<gene>
    <name evidence="3" type="ORF">V1264_016684</name>
</gene>
<evidence type="ECO:0000256" key="2">
    <source>
        <dbReference type="SAM" id="Phobius"/>
    </source>
</evidence>
<proteinExistence type="predicted"/>
<evidence type="ECO:0000313" key="4">
    <source>
        <dbReference type="Proteomes" id="UP001374579"/>
    </source>
</evidence>
<comment type="caution">
    <text evidence="3">The sequence shown here is derived from an EMBL/GenBank/DDBJ whole genome shotgun (WGS) entry which is preliminary data.</text>
</comment>
<keyword evidence="4" id="KW-1185">Reference proteome</keyword>
<reference evidence="3 4" key="1">
    <citation type="submission" date="2024-02" db="EMBL/GenBank/DDBJ databases">
        <title>Chromosome-scale genome assembly of the rough periwinkle Littorina saxatilis.</title>
        <authorList>
            <person name="De Jode A."/>
            <person name="Faria R."/>
            <person name="Formenti G."/>
            <person name="Sims Y."/>
            <person name="Smith T.P."/>
            <person name="Tracey A."/>
            <person name="Wood J.M.D."/>
            <person name="Zagrodzka Z.B."/>
            <person name="Johannesson K."/>
            <person name="Butlin R.K."/>
            <person name="Leder E.H."/>
        </authorList>
    </citation>
    <scope>NUCLEOTIDE SEQUENCE [LARGE SCALE GENOMIC DNA]</scope>
    <source>
        <strain evidence="3">Snail1</strain>
        <tissue evidence="3">Muscle</tissue>
    </source>
</reference>
<protein>
    <submittedName>
        <fullName evidence="3">Uncharacterized protein</fullName>
    </submittedName>
</protein>
<dbReference type="AlphaFoldDB" id="A0AAN9BL54"/>
<keyword evidence="2" id="KW-0812">Transmembrane</keyword>
<keyword evidence="2" id="KW-1133">Transmembrane helix</keyword>
<dbReference type="EMBL" id="JBAMIC010000007">
    <property type="protein sequence ID" value="KAK7105280.1"/>
    <property type="molecule type" value="Genomic_DNA"/>
</dbReference>
<feature type="region of interest" description="Disordered" evidence="1">
    <location>
        <begin position="332"/>
        <end position="378"/>
    </location>
</feature>
<evidence type="ECO:0000256" key="1">
    <source>
        <dbReference type="SAM" id="MobiDB-lite"/>
    </source>
</evidence>